<name>A0A8J6YQB1_9PROT</name>
<dbReference type="Proteomes" id="UP000631034">
    <property type="component" value="Unassembled WGS sequence"/>
</dbReference>
<evidence type="ECO:0000256" key="2">
    <source>
        <dbReference type="ARBA" id="ARBA00022898"/>
    </source>
</evidence>
<comment type="caution">
    <text evidence="4">The sequence shown here is derived from an EMBL/GenBank/DDBJ whole genome shotgun (WGS) entry which is preliminary data.</text>
</comment>
<gene>
    <name evidence="4" type="ORF">IHV25_06665</name>
</gene>
<proteinExistence type="inferred from homology"/>
<organism evidence="4 5">
    <name type="scientific">Phaeovibrio sulfidiphilus</name>
    <dbReference type="NCBI Taxonomy" id="1220600"/>
    <lineage>
        <taxon>Bacteria</taxon>
        <taxon>Pseudomonadati</taxon>
        <taxon>Pseudomonadota</taxon>
        <taxon>Alphaproteobacteria</taxon>
        <taxon>Rhodospirillales</taxon>
        <taxon>Rhodospirillaceae</taxon>
        <taxon>Phaeovibrio</taxon>
    </lineage>
</organism>
<dbReference type="SUPFAM" id="SSF53383">
    <property type="entry name" value="PLP-dependent transferases"/>
    <property type="match status" value="1"/>
</dbReference>
<dbReference type="AlphaFoldDB" id="A0A8J6YQB1"/>
<sequence length="438" mass="47454">MSRSRQLQDRARARIPGMTQLLSKRPDMFSYGVWPGYYESAKGARIRDVDGREYLDMSIAGIGACVLGYADDEVDDAVRAAISKGVASSLNCPEEVELAELLCSLHPWATMVRYTRSGGEAMAMAVRLARAHTRRDVVAFCGYHGWMDWYLAANLAGDSALDGHLIPGLDPAGVPRGLAGTAFPFRYNHPEELEQIAADNPDRLACIVMEPIRSCPPAPGFVEAVRALADRTGAVLIMDEISAGLRYTTGGAHLVLHNGVTPDMAVFSKALGNGYAMSAVVGRSDVMQAAQDTFISSTNWTERIGPVAALATLRKHQRLAVHEQFARHGRAIKQGWLDAGARHGLPVQVDGMEAMAHFSIDGPDFAASKAYFVQLMKEQGILASNLCYLMAAHTDADVEQYLGAVDRSFKTLAEARESGTVRDRLEGEPSAAGFRRLA</sequence>
<dbReference type="PANTHER" id="PTHR43713">
    <property type="entry name" value="GLUTAMATE-1-SEMIALDEHYDE 2,1-AMINOMUTASE"/>
    <property type="match status" value="1"/>
</dbReference>
<dbReference type="GO" id="GO:0030170">
    <property type="term" value="F:pyridoxal phosphate binding"/>
    <property type="evidence" value="ECO:0007669"/>
    <property type="project" value="InterPro"/>
</dbReference>
<dbReference type="Pfam" id="PF00202">
    <property type="entry name" value="Aminotran_3"/>
    <property type="match status" value="1"/>
</dbReference>
<evidence type="ECO:0000313" key="4">
    <source>
        <dbReference type="EMBL" id="MBE1237327.1"/>
    </source>
</evidence>
<reference evidence="4" key="1">
    <citation type="submission" date="2020-10" db="EMBL/GenBank/DDBJ databases">
        <title>Genome sequence of the unusual species of purple photosynthetic bacteria, Phaeovibrio sulfidiphilus DSM 23193, type strain.</title>
        <authorList>
            <person name="Kyndt J.A."/>
            <person name="Meyer T.E."/>
        </authorList>
    </citation>
    <scope>NUCLEOTIDE SEQUENCE</scope>
    <source>
        <strain evidence="4">DSM 23193</strain>
    </source>
</reference>
<dbReference type="InterPro" id="IPR015421">
    <property type="entry name" value="PyrdxlP-dep_Trfase_major"/>
</dbReference>
<keyword evidence="4" id="KW-0032">Aminotransferase</keyword>
<dbReference type="Gene3D" id="3.40.640.10">
    <property type="entry name" value="Type I PLP-dependent aspartate aminotransferase-like (Major domain)"/>
    <property type="match status" value="1"/>
</dbReference>
<keyword evidence="5" id="KW-1185">Reference proteome</keyword>
<dbReference type="InterPro" id="IPR005814">
    <property type="entry name" value="Aminotrans_3"/>
</dbReference>
<evidence type="ECO:0000256" key="1">
    <source>
        <dbReference type="ARBA" id="ARBA00001933"/>
    </source>
</evidence>
<comment type="cofactor">
    <cofactor evidence="1">
        <name>pyridoxal 5'-phosphate</name>
        <dbReference type="ChEBI" id="CHEBI:597326"/>
    </cofactor>
</comment>
<comment type="similarity">
    <text evidence="3">Belongs to the class-III pyridoxal-phosphate-dependent aminotransferase family.</text>
</comment>
<dbReference type="EMBL" id="JACZHT010000004">
    <property type="protein sequence ID" value="MBE1237327.1"/>
    <property type="molecule type" value="Genomic_DNA"/>
</dbReference>
<dbReference type="PANTHER" id="PTHR43713:SF3">
    <property type="entry name" value="GLUTAMATE-1-SEMIALDEHYDE 2,1-AMINOMUTASE 1, CHLOROPLASTIC-RELATED"/>
    <property type="match status" value="1"/>
</dbReference>
<keyword evidence="4" id="KW-0808">Transferase</keyword>
<dbReference type="RefSeq" id="WP_192534339.1">
    <property type="nucleotide sequence ID" value="NZ_JACZHT010000004.1"/>
</dbReference>
<keyword evidence="2 3" id="KW-0663">Pyridoxal phosphate</keyword>
<dbReference type="InterPro" id="IPR015424">
    <property type="entry name" value="PyrdxlP-dep_Trfase"/>
</dbReference>
<evidence type="ECO:0000313" key="5">
    <source>
        <dbReference type="Proteomes" id="UP000631034"/>
    </source>
</evidence>
<dbReference type="GO" id="GO:0008483">
    <property type="term" value="F:transaminase activity"/>
    <property type="evidence" value="ECO:0007669"/>
    <property type="project" value="UniProtKB-KW"/>
</dbReference>
<evidence type="ECO:0000256" key="3">
    <source>
        <dbReference type="RuleBase" id="RU003560"/>
    </source>
</evidence>
<protein>
    <submittedName>
        <fullName evidence="4">Aminotransferase class III-fold pyridoxal phosphate-dependent enzyme</fullName>
    </submittedName>
</protein>
<dbReference type="InterPro" id="IPR015422">
    <property type="entry name" value="PyrdxlP-dep_Trfase_small"/>
</dbReference>
<accession>A0A8J6YQB1</accession>
<dbReference type="Gene3D" id="3.90.1150.10">
    <property type="entry name" value="Aspartate Aminotransferase, domain 1"/>
    <property type="match status" value="1"/>
</dbReference>